<dbReference type="GO" id="GO:0005509">
    <property type="term" value="F:calcium ion binding"/>
    <property type="evidence" value="ECO:0007669"/>
    <property type="project" value="InterPro"/>
</dbReference>
<dbReference type="SMART" id="SM00054">
    <property type="entry name" value="EFh"/>
    <property type="match status" value="4"/>
</dbReference>
<protein>
    <submittedName>
        <fullName evidence="5">Calmodulin</fullName>
    </submittedName>
</protein>
<dbReference type="AlphaFoldDB" id="A0AAD5SNL8"/>
<dbReference type="InterPro" id="IPR018247">
    <property type="entry name" value="EF_Hand_1_Ca_BS"/>
</dbReference>
<feature type="region of interest" description="Disordered" evidence="3">
    <location>
        <begin position="1"/>
        <end position="22"/>
    </location>
</feature>
<dbReference type="InterPro" id="IPR011992">
    <property type="entry name" value="EF-hand-dom_pair"/>
</dbReference>
<feature type="domain" description="EF-hand" evidence="4">
    <location>
        <begin position="151"/>
        <end position="186"/>
    </location>
</feature>
<keyword evidence="6" id="KW-1185">Reference proteome</keyword>
<feature type="domain" description="EF-hand" evidence="4">
    <location>
        <begin position="47"/>
        <end position="82"/>
    </location>
</feature>
<evidence type="ECO:0000256" key="1">
    <source>
        <dbReference type="ARBA" id="ARBA00022737"/>
    </source>
</evidence>
<dbReference type="InterPro" id="IPR002048">
    <property type="entry name" value="EF_hand_dom"/>
</dbReference>
<dbReference type="PROSITE" id="PS50222">
    <property type="entry name" value="EF_HAND_2"/>
    <property type="match status" value="3"/>
</dbReference>
<reference evidence="5" key="1">
    <citation type="submission" date="2020-05" db="EMBL/GenBank/DDBJ databases">
        <title>Phylogenomic resolution of chytrid fungi.</title>
        <authorList>
            <person name="Stajich J.E."/>
            <person name="Amses K."/>
            <person name="Simmons R."/>
            <person name="Seto K."/>
            <person name="Myers J."/>
            <person name="Bonds A."/>
            <person name="Quandt C.A."/>
            <person name="Barry K."/>
            <person name="Liu P."/>
            <person name="Grigoriev I."/>
            <person name="Longcore J.E."/>
            <person name="James T.Y."/>
        </authorList>
    </citation>
    <scope>NUCLEOTIDE SEQUENCE</scope>
    <source>
        <strain evidence="5">JEL0513</strain>
    </source>
</reference>
<dbReference type="PROSITE" id="PS00018">
    <property type="entry name" value="EF_HAND_1"/>
    <property type="match status" value="3"/>
</dbReference>
<dbReference type="Gene3D" id="1.10.238.10">
    <property type="entry name" value="EF-hand"/>
    <property type="match status" value="2"/>
</dbReference>
<feature type="domain" description="EF-hand" evidence="4">
    <location>
        <begin position="114"/>
        <end position="149"/>
    </location>
</feature>
<organism evidence="5 6">
    <name type="scientific">Physocladia obscura</name>
    <dbReference type="NCBI Taxonomy" id="109957"/>
    <lineage>
        <taxon>Eukaryota</taxon>
        <taxon>Fungi</taxon>
        <taxon>Fungi incertae sedis</taxon>
        <taxon>Chytridiomycota</taxon>
        <taxon>Chytridiomycota incertae sedis</taxon>
        <taxon>Chytridiomycetes</taxon>
        <taxon>Chytridiales</taxon>
        <taxon>Chytriomycetaceae</taxon>
        <taxon>Physocladia</taxon>
    </lineage>
</organism>
<evidence type="ECO:0000256" key="2">
    <source>
        <dbReference type="ARBA" id="ARBA00022837"/>
    </source>
</evidence>
<dbReference type="EMBL" id="JADGJH010003956">
    <property type="protein sequence ID" value="KAJ3087909.1"/>
    <property type="molecule type" value="Genomic_DNA"/>
</dbReference>
<name>A0AAD5SNL8_9FUNG</name>
<dbReference type="SUPFAM" id="SSF47473">
    <property type="entry name" value="EF-hand"/>
    <property type="match status" value="1"/>
</dbReference>
<evidence type="ECO:0000313" key="5">
    <source>
        <dbReference type="EMBL" id="KAJ3087909.1"/>
    </source>
</evidence>
<proteinExistence type="predicted"/>
<dbReference type="Proteomes" id="UP001211907">
    <property type="component" value="Unassembled WGS sequence"/>
</dbReference>
<gene>
    <name evidence="5" type="primary">CMD1</name>
    <name evidence="5" type="ORF">HK100_008204</name>
</gene>
<dbReference type="PANTHER" id="PTHR23050">
    <property type="entry name" value="CALCIUM BINDING PROTEIN"/>
    <property type="match status" value="1"/>
</dbReference>
<accession>A0AAD5SNL8</accession>
<sequence>MAPLPPQRSNASELPGTTKLSPGNMFGNQSNFVSTGINGGTQSVSVMASSRAKQLFDRYDNDGSGSISISEFRNLCYDMGYFLTDEELALDIKLLDADGNGTLSYDEYGGKKTIGFLDCNYLIKRFDKDGSGIIDIREFKNLYIDLVKRKMAKKSLMATLQDIDTNRDGKVSFNEYVQWALKHCTASICQTDISVASPQTIRRASVRTKINNEMTS</sequence>
<evidence type="ECO:0000313" key="6">
    <source>
        <dbReference type="Proteomes" id="UP001211907"/>
    </source>
</evidence>
<evidence type="ECO:0000259" key="4">
    <source>
        <dbReference type="PROSITE" id="PS50222"/>
    </source>
</evidence>
<dbReference type="InterPro" id="IPR050145">
    <property type="entry name" value="Centrin_CML-like"/>
</dbReference>
<comment type="caution">
    <text evidence="5">The sequence shown here is derived from an EMBL/GenBank/DDBJ whole genome shotgun (WGS) entry which is preliminary data.</text>
</comment>
<dbReference type="Pfam" id="PF13499">
    <property type="entry name" value="EF-hand_7"/>
    <property type="match status" value="2"/>
</dbReference>
<keyword evidence="2" id="KW-0106">Calcium</keyword>
<evidence type="ECO:0000256" key="3">
    <source>
        <dbReference type="SAM" id="MobiDB-lite"/>
    </source>
</evidence>
<keyword evidence="1" id="KW-0677">Repeat</keyword>